<comment type="caution">
    <text evidence="9">The sequence shown here is derived from an EMBL/GenBank/DDBJ whole genome shotgun (WGS) entry which is preliminary data.</text>
</comment>
<keyword evidence="6" id="KW-0472">Membrane</keyword>
<name>A0AAV1WQ15_LUPLU</name>
<dbReference type="Pfam" id="PF08137">
    <property type="entry name" value="DVL"/>
    <property type="match status" value="1"/>
</dbReference>
<dbReference type="EMBL" id="CAXHTB010000009">
    <property type="protein sequence ID" value="CAL0311440.1"/>
    <property type="molecule type" value="Genomic_DNA"/>
</dbReference>
<evidence type="ECO:0000256" key="7">
    <source>
        <dbReference type="ARBA" id="ARBA00024340"/>
    </source>
</evidence>
<keyword evidence="4" id="KW-0812">Transmembrane</keyword>
<accession>A0AAV1WQ15</accession>
<protein>
    <submittedName>
        <fullName evidence="9">Uncharacterized protein</fullName>
    </submittedName>
</protein>
<gene>
    <name evidence="9" type="ORF">LLUT_LOCUS12500</name>
</gene>
<evidence type="ECO:0000313" key="10">
    <source>
        <dbReference type="Proteomes" id="UP001497480"/>
    </source>
</evidence>
<evidence type="ECO:0000256" key="6">
    <source>
        <dbReference type="ARBA" id="ARBA00023136"/>
    </source>
</evidence>
<dbReference type="Proteomes" id="UP001497480">
    <property type="component" value="Unassembled WGS sequence"/>
</dbReference>
<dbReference type="InterPro" id="IPR051525">
    <property type="entry name" value="DVL_RTFL_regulatory"/>
</dbReference>
<dbReference type="GO" id="GO:0005886">
    <property type="term" value="C:plasma membrane"/>
    <property type="evidence" value="ECO:0007669"/>
    <property type="project" value="UniProtKB-SubCell"/>
</dbReference>
<keyword evidence="3" id="KW-1003">Cell membrane</keyword>
<feature type="region of interest" description="Disordered" evidence="8">
    <location>
        <begin position="1"/>
        <end position="26"/>
    </location>
</feature>
<evidence type="ECO:0000313" key="9">
    <source>
        <dbReference type="EMBL" id="CAL0311440.1"/>
    </source>
</evidence>
<sequence>MGQCTSRRTNNNNSGRFCSGEGSVHSERERCFVLMVKEHKSRFYIARRCIMMLICWHKYG</sequence>
<keyword evidence="10" id="KW-1185">Reference proteome</keyword>
<comment type="subcellular location">
    <subcellularLocation>
        <location evidence="1">Cell membrane</location>
        <topology evidence="1">Single-pass membrane protein</topology>
    </subcellularLocation>
</comment>
<dbReference type="GO" id="GO:0008285">
    <property type="term" value="P:negative regulation of cell population proliferation"/>
    <property type="evidence" value="ECO:0007669"/>
    <property type="project" value="InterPro"/>
</dbReference>
<organism evidence="9 10">
    <name type="scientific">Lupinus luteus</name>
    <name type="common">European yellow lupine</name>
    <dbReference type="NCBI Taxonomy" id="3873"/>
    <lineage>
        <taxon>Eukaryota</taxon>
        <taxon>Viridiplantae</taxon>
        <taxon>Streptophyta</taxon>
        <taxon>Embryophyta</taxon>
        <taxon>Tracheophyta</taxon>
        <taxon>Spermatophyta</taxon>
        <taxon>Magnoliopsida</taxon>
        <taxon>eudicotyledons</taxon>
        <taxon>Gunneridae</taxon>
        <taxon>Pentapetalae</taxon>
        <taxon>rosids</taxon>
        <taxon>fabids</taxon>
        <taxon>Fabales</taxon>
        <taxon>Fabaceae</taxon>
        <taxon>Papilionoideae</taxon>
        <taxon>50 kb inversion clade</taxon>
        <taxon>genistoids sensu lato</taxon>
        <taxon>core genistoids</taxon>
        <taxon>Genisteae</taxon>
        <taxon>Lupinus</taxon>
    </lineage>
</organism>
<keyword evidence="2" id="KW-0217">Developmental protein</keyword>
<dbReference type="GO" id="GO:0048367">
    <property type="term" value="P:shoot system development"/>
    <property type="evidence" value="ECO:0007669"/>
    <property type="project" value="UniProtKB-ARBA"/>
</dbReference>
<proteinExistence type="inferred from homology"/>
<evidence type="ECO:0000256" key="2">
    <source>
        <dbReference type="ARBA" id="ARBA00022473"/>
    </source>
</evidence>
<evidence type="ECO:0000256" key="3">
    <source>
        <dbReference type="ARBA" id="ARBA00022475"/>
    </source>
</evidence>
<feature type="compositionally biased region" description="Low complexity" evidence="8">
    <location>
        <begin position="1"/>
        <end position="14"/>
    </location>
</feature>
<evidence type="ECO:0000256" key="5">
    <source>
        <dbReference type="ARBA" id="ARBA00022989"/>
    </source>
</evidence>
<dbReference type="PANTHER" id="PTHR33102">
    <property type="entry name" value="DVL19-RELATED-RELATED"/>
    <property type="match status" value="1"/>
</dbReference>
<evidence type="ECO:0000256" key="4">
    <source>
        <dbReference type="ARBA" id="ARBA00022692"/>
    </source>
</evidence>
<evidence type="ECO:0000256" key="8">
    <source>
        <dbReference type="SAM" id="MobiDB-lite"/>
    </source>
</evidence>
<comment type="similarity">
    <text evidence="7">Belongs to the DVL/RTFL small polypeptides family.</text>
</comment>
<reference evidence="9 10" key="1">
    <citation type="submission" date="2024-03" db="EMBL/GenBank/DDBJ databases">
        <authorList>
            <person name="Martinez-Hernandez J."/>
        </authorList>
    </citation>
    <scope>NUCLEOTIDE SEQUENCE [LARGE SCALE GENOMIC DNA]</scope>
</reference>
<dbReference type="InterPro" id="IPR012552">
    <property type="entry name" value="DVL"/>
</dbReference>
<keyword evidence="5" id="KW-1133">Transmembrane helix</keyword>
<evidence type="ECO:0000256" key="1">
    <source>
        <dbReference type="ARBA" id="ARBA00004162"/>
    </source>
</evidence>
<dbReference type="AlphaFoldDB" id="A0AAV1WQ15"/>